<organism evidence="3 4">
    <name type="scientific">Isoptericola halotolerans</name>
    <dbReference type="NCBI Taxonomy" id="300560"/>
    <lineage>
        <taxon>Bacteria</taxon>
        <taxon>Bacillati</taxon>
        <taxon>Actinomycetota</taxon>
        <taxon>Actinomycetes</taxon>
        <taxon>Micrococcales</taxon>
        <taxon>Promicromonosporaceae</taxon>
        <taxon>Isoptericola</taxon>
    </lineage>
</organism>
<reference evidence="3 4" key="1">
    <citation type="submission" date="2020-05" db="EMBL/GenBank/DDBJ databases">
        <title>Genomic Encyclopedia of Type Strains, Phase III (KMG-III): the genomes of soil and plant-associated and newly described type strains.</title>
        <authorList>
            <person name="Whitman W."/>
        </authorList>
    </citation>
    <scope>NUCLEOTIDE SEQUENCE [LARGE SCALE GENOMIC DNA]</scope>
    <source>
        <strain evidence="3 4">KCTC 19046</strain>
    </source>
</reference>
<dbReference type="Gene3D" id="1.10.287.70">
    <property type="match status" value="1"/>
</dbReference>
<dbReference type="EMBL" id="JABEZU010000001">
    <property type="protein sequence ID" value="NOV95779.1"/>
    <property type="molecule type" value="Genomic_DNA"/>
</dbReference>
<evidence type="ECO:0000256" key="1">
    <source>
        <dbReference type="SAM" id="Phobius"/>
    </source>
</evidence>
<keyword evidence="1" id="KW-1133">Transmembrane helix</keyword>
<keyword evidence="4" id="KW-1185">Reference proteome</keyword>
<keyword evidence="1" id="KW-0812">Transmembrane</keyword>
<evidence type="ECO:0000313" key="3">
    <source>
        <dbReference type="EMBL" id="NOV95779.1"/>
    </source>
</evidence>
<evidence type="ECO:0000259" key="2">
    <source>
        <dbReference type="Pfam" id="PF07885"/>
    </source>
</evidence>
<dbReference type="Pfam" id="PF07885">
    <property type="entry name" value="Ion_trans_2"/>
    <property type="match status" value="1"/>
</dbReference>
<feature type="domain" description="Potassium channel" evidence="2">
    <location>
        <begin position="11"/>
        <end position="61"/>
    </location>
</feature>
<gene>
    <name evidence="3" type="ORF">HDG69_000332</name>
</gene>
<sequence>MSWTLTGLGAVVDALYLSLVSLTTVGYGDITPLTPWLRIAAPVEGLLGFALLTAAVSWVLQVYPALTRRRVRRMGSVLEDALDELARVLDDQFLHVGGGTERIVDAFREDHGVDAEA</sequence>
<accession>A0ABX1ZZ08</accession>
<dbReference type="Proteomes" id="UP000757540">
    <property type="component" value="Unassembled WGS sequence"/>
</dbReference>
<proteinExistence type="predicted"/>
<name>A0ABX1ZZ08_9MICO</name>
<protein>
    <recommendedName>
        <fullName evidence="2">Potassium channel domain-containing protein</fullName>
    </recommendedName>
</protein>
<keyword evidence="1" id="KW-0472">Membrane</keyword>
<dbReference type="InterPro" id="IPR013099">
    <property type="entry name" value="K_chnl_dom"/>
</dbReference>
<dbReference type="SUPFAM" id="SSF81324">
    <property type="entry name" value="Voltage-gated potassium channels"/>
    <property type="match status" value="1"/>
</dbReference>
<feature type="transmembrane region" description="Helical" evidence="1">
    <location>
        <begin position="7"/>
        <end position="27"/>
    </location>
</feature>
<feature type="transmembrane region" description="Helical" evidence="1">
    <location>
        <begin position="47"/>
        <end position="66"/>
    </location>
</feature>
<comment type="caution">
    <text evidence="3">The sequence shown here is derived from an EMBL/GenBank/DDBJ whole genome shotgun (WGS) entry which is preliminary data.</text>
</comment>
<evidence type="ECO:0000313" key="4">
    <source>
        <dbReference type="Proteomes" id="UP000757540"/>
    </source>
</evidence>
<dbReference type="RefSeq" id="WP_171782046.1">
    <property type="nucleotide sequence ID" value="NZ_BAAAML010000002.1"/>
</dbReference>